<keyword evidence="4 8" id="KW-1133">Transmembrane helix</keyword>
<dbReference type="GeneID" id="62166986"/>
<evidence type="ECO:0000256" key="7">
    <source>
        <dbReference type="SAM" id="MobiDB-lite"/>
    </source>
</evidence>
<dbReference type="GO" id="GO:0005886">
    <property type="term" value="C:plasma membrane"/>
    <property type="evidence" value="ECO:0007669"/>
    <property type="project" value="TreeGrafter"/>
</dbReference>
<feature type="transmembrane region" description="Helical" evidence="8">
    <location>
        <begin position="407"/>
        <end position="432"/>
    </location>
</feature>
<dbReference type="GO" id="GO:0015205">
    <property type="term" value="F:nucleobase transmembrane transporter activity"/>
    <property type="evidence" value="ECO:0007669"/>
    <property type="project" value="TreeGrafter"/>
</dbReference>
<evidence type="ECO:0000256" key="3">
    <source>
        <dbReference type="ARBA" id="ARBA00022692"/>
    </source>
</evidence>
<feature type="transmembrane region" description="Helical" evidence="8">
    <location>
        <begin position="207"/>
        <end position="230"/>
    </location>
</feature>
<feature type="transmembrane region" description="Helical" evidence="8">
    <location>
        <begin position="124"/>
        <end position="146"/>
    </location>
</feature>
<protein>
    <recommendedName>
        <fullName evidence="9">C2H2-type domain-containing protein</fullName>
    </recommendedName>
</protein>
<dbReference type="RefSeq" id="XP_038740738.1">
    <property type="nucleotide sequence ID" value="XM_038893912.1"/>
</dbReference>
<evidence type="ECO:0000256" key="2">
    <source>
        <dbReference type="ARBA" id="ARBA00008974"/>
    </source>
</evidence>
<dbReference type="PROSITE" id="PS00028">
    <property type="entry name" value="ZINC_FINGER_C2H2_1"/>
    <property type="match status" value="1"/>
</dbReference>
<dbReference type="Gene3D" id="1.10.4160.10">
    <property type="entry name" value="Hydantoin permease"/>
    <property type="match status" value="1"/>
</dbReference>
<name>A0A9P6LGC0_9PEZI</name>
<sequence>MRRFSWEDVVHALEAPQNPYSFTSETAPEHNTKQHVWSNHDLDPTEPAHRTWTWVHYTSFWLASSFATGTWTTGSAMIALGMPWYAAWLAVVVSHIIGAVLLVANGRGPAAYHIGFPVYARASFGMWGSYFAILSRCIVAAIWFSVNSFYGANFVSICLRCIWPSWHNIPNDIPATEGITTQTMIALFIFWVLSMPFIFIHPRNLNWYFVAKSCMVAPACFAVLIWAIVLNGGSIGPSFQVSPEIKNPDYYGWLWMSALNSGFGGCSALIVAQADIARWARKPSDQSWSQLLTYPIFSALPALFGILVASATSNVWGKAYWNLWDVLSEALDYYEMSAASRGLVFLASFAFAIAILGTNVAANSLPFGSDIAGLFPRWINIRRGQVFCAVLTFPIVPWRIIKSAKSLLTFLSGYSILMGPFAAICIVDYFFVANGNFCIRELYVGNESSRYWYSKGWNARAVAAWVVGVALSFPGFVGTFEIYGDGPWPQSQYFGQIDQNLGKGFPVHSQSVAPPPAPSIVSSITYSSSSITSQPSSAGSGVSPSQTDFPYQWPAPRSATISRGSSPTQRTVERAQSRFVCLGPHCDEAFDQEKDLKTHFKTIHTHTCNWAGCKQPSFSSKDGLTWHVKLEHLLICPAPGCTESSFQSQRILECHLRCAHPGSDKVSTKALEPALAPMVQTTNAAGNSDETALSSTSLQRDTMEEKAIKQILSVAVSKKKCREQLRAVVEKKFRRQNGSNPRTADSPGDFSRAKYSRLIETASFPVIWEHGVLPFLVEFIPKWCGPNHVITITRGKTAGSRRVCIMTNKMPSRARRLVIAEHVRDLLPESHRSTISFSFSTGSVDRLVWARGLGKDMPDDICMARNPYYFKDPCMGDSIGLAGTDDFSETTSTLGPCLIVGGTSCWLANFHPFVDAYPHLDVVTVQHPSPSDRSRCIEERHDAMDESADFTLGNLTGMSGINLKTTRISHDPYWEDCDKEPPLVVTDWILIAAQTRQANILRRFPSETMPLLKEIPIKTTSPVVPGAPVVSTGRTSGQQRGQVCEIPAYVSAEDNGTGKATREWFIEEPFPFEDEDAWIRGGIGVEGDSGAAVVDAETNSLVGQLWGRNKYFGSGPRLTYFTPISDLFDDIQEKCGEQGRPQLPQYRDESDCYPVYPSCRQCYDLRTYLDSRRSSRESLRSMIGRNESNHGDLTSLGGTSELATPKDHPCWHRQSGIEEVGSSFNSMLSPTAVHNFGFATQPGTPGIVDVKSPYALTLSAEDLCDDEGFTSTASGKRAAAPMMRSSSQGVKRQRLH</sequence>
<evidence type="ECO:0000259" key="9">
    <source>
        <dbReference type="PROSITE" id="PS50157"/>
    </source>
</evidence>
<feature type="transmembrane region" description="Helical" evidence="8">
    <location>
        <begin position="383"/>
        <end position="401"/>
    </location>
</feature>
<evidence type="ECO:0000256" key="1">
    <source>
        <dbReference type="ARBA" id="ARBA00004141"/>
    </source>
</evidence>
<dbReference type="PROSITE" id="PS50157">
    <property type="entry name" value="ZINC_FINGER_C2H2_2"/>
    <property type="match status" value="1"/>
</dbReference>
<dbReference type="OrthoDB" id="5242988at2759"/>
<dbReference type="InterPro" id="IPR001248">
    <property type="entry name" value="Pur-cyt_permease"/>
</dbReference>
<keyword evidence="3 8" id="KW-0812">Transmembrane</keyword>
<dbReference type="Pfam" id="PF02133">
    <property type="entry name" value="Transp_cyt_pur"/>
    <property type="match status" value="1"/>
</dbReference>
<evidence type="ECO:0000313" key="11">
    <source>
        <dbReference type="Proteomes" id="UP000781932"/>
    </source>
</evidence>
<keyword evidence="11" id="KW-1185">Reference proteome</keyword>
<feature type="transmembrane region" description="Helical" evidence="8">
    <location>
        <begin position="462"/>
        <end position="483"/>
    </location>
</feature>
<comment type="similarity">
    <text evidence="2">Belongs to the purine-cytosine permease (2.A.39) family.</text>
</comment>
<dbReference type="SMART" id="SM00355">
    <property type="entry name" value="ZnF_C2H2"/>
    <property type="match status" value="3"/>
</dbReference>
<dbReference type="PANTHER" id="PTHR30618:SF0">
    <property type="entry name" value="PURINE-URACIL PERMEASE NCS1"/>
    <property type="match status" value="1"/>
</dbReference>
<proteinExistence type="inferred from homology"/>
<feature type="transmembrane region" description="Helical" evidence="8">
    <location>
        <begin position="85"/>
        <end position="104"/>
    </location>
</feature>
<feature type="transmembrane region" description="Helical" evidence="8">
    <location>
        <begin position="179"/>
        <end position="200"/>
    </location>
</feature>
<evidence type="ECO:0000256" key="8">
    <source>
        <dbReference type="SAM" id="Phobius"/>
    </source>
</evidence>
<feature type="transmembrane region" description="Helical" evidence="8">
    <location>
        <begin position="60"/>
        <end position="79"/>
    </location>
</feature>
<keyword evidence="6" id="KW-0862">Zinc</keyword>
<evidence type="ECO:0000256" key="4">
    <source>
        <dbReference type="ARBA" id="ARBA00022989"/>
    </source>
</evidence>
<accession>A0A9P6LGC0</accession>
<dbReference type="InterPro" id="IPR013087">
    <property type="entry name" value="Znf_C2H2_type"/>
</dbReference>
<dbReference type="Proteomes" id="UP000781932">
    <property type="component" value="Unassembled WGS sequence"/>
</dbReference>
<dbReference type="InterPro" id="IPR045225">
    <property type="entry name" value="Uracil/uridine/allantoin_perm"/>
</dbReference>
<keyword evidence="6" id="KW-0863">Zinc-finger</keyword>
<dbReference type="EMBL" id="JAATWM020000046">
    <property type="protein sequence ID" value="KAF9871277.1"/>
    <property type="molecule type" value="Genomic_DNA"/>
</dbReference>
<evidence type="ECO:0000256" key="6">
    <source>
        <dbReference type="PROSITE-ProRule" id="PRU00042"/>
    </source>
</evidence>
<feature type="compositionally biased region" description="Polar residues" evidence="7">
    <location>
        <begin position="559"/>
        <end position="570"/>
    </location>
</feature>
<gene>
    <name evidence="10" type="ORF">CkaCkLH20_11198</name>
</gene>
<dbReference type="CDD" id="cd11482">
    <property type="entry name" value="SLC-NCS1sbd_NRT1-like"/>
    <property type="match status" value="1"/>
</dbReference>
<dbReference type="GO" id="GO:0008270">
    <property type="term" value="F:zinc ion binding"/>
    <property type="evidence" value="ECO:0007669"/>
    <property type="project" value="UniProtKB-KW"/>
</dbReference>
<feature type="domain" description="C2H2-type" evidence="9">
    <location>
        <begin position="579"/>
        <end position="605"/>
    </location>
</feature>
<comment type="subcellular location">
    <subcellularLocation>
        <location evidence="1">Membrane</location>
        <topology evidence="1">Multi-pass membrane protein</topology>
    </subcellularLocation>
</comment>
<organism evidence="10 11">
    <name type="scientific">Colletotrichum karsti</name>
    <dbReference type="NCBI Taxonomy" id="1095194"/>
    <lineage>
        <taxon>Eukaryota</taxon>
        <taxon>Fungi</taxon>
        <taxon>Dikarya</taxon>
        <taxon>Ascomycota</taxon>
        <taxon>Pezizomycotina</taxon>
        <taxon>Sordariomycetes</taxon>
        <taxon>Hypocreomycetidae</taxon>
        <taxon>Glomerellales</taxon>
        <taxon>Glomerellaceae</taxon>
        <taxon>Colletotrichum</taxon>
        <taxon>Colletotrichum boninense species complex</taxon>
    </lineage>
</organism>
<keyword evidence="5 8" id="KW-0472">Membrane</keyword>
<feature type="transmembrane region" description="Helical" evidence="8">
    <location>
        <begin position="291"/>
        <end position="311"/>
    </location>
</feature>
<comment type="caution">
    <text evidence="10">The sequence shown here is derived from an EMBL/GenBank/DDBJ whole genome shotgun (WGS) entry which is preliminary data.</text>
</comment>
<feature type="transmembrane region" description="Helical" evidence="8">
    <location>
        <begin position="250"/>
        <end position="271"/>
    </location>
</feature>
<dbReference type="PANTHER" id="PTHR30618">
    <property type="entry name" value="NCS1 FAMILY PURINE/PYRIMIDINE TRANSPORTER"/>
    <property type="match status" value="1"/>
</dbReference>
<reference evidence="10" key="1">
    <citation type="submission" date="2020-03" db="EMBL/GenBank/DDBJ databases">
        <authorList>
            <person name="He L."/>
        </authorList>
    </citation>
    <scope>NUCLEOTIDE SEQUENCE</scope>
    <source>
        <strain evidence="10">CkLH20</strain>
    </source>
</reference>
<keyword evidence="6" id="KW-0479">Metal-binding</keyword>
<feature type="region of interest" description="Disordered" evidence="7">
    <location>
        <begin position="535"/>
        <end position="570"/>
    </location>
</feature>
<feature type="transmembrane region" description="Helical" evidence="8">
    <location>
        <begin position="343"/>
        <end position="362"/>
    </location>
</feature>
<evidence type="ECO:0000256" key="5">
    <source>
        <dbReference type="ARBA" id="ARBA00023136"/>
    </source>
</evidence>
<reference evidence="10" key="2">
    <citation type="submission" date="2020-11" db="EMBL/GenBank/DDBJ databases">
        <title>Whole genome sequencing of Colletotrichum sp.</title>
        <authorList>
            <person name="Li H."/>
        </authorList>
    </citation>
    <scope>NUCLEOTIDE SEQUENCE</scope>
    <source>
        <strain evidence="10">CkLH20</strain>
    </source>
</reference>
<feature type="region of interest" description="Disordered" evidence="7">
    <location>
        <begin position="1267"/>
        <end position="1296"/>
    </location>
</feature>
<evidence type="ECO:0000313" key="10">
    <source>
        <dbReference type="EMBL" id="KAF9871277.1"/>
    </source>
</evidence>